<dbReference type="AlphaFoldDB" id="A0A2V1EA40"/>
<dbReference type="Gene3D" id="3.50.50.60">
    <property type="entry name" value="FAD/NAD(P)-binding domain"/>
    <property type="match status" value="1"/>
</dbReference>
<evidence type="ECO:0000259" key="1">
    <source>
        <dbReference type="Pfam" id="PF01266"/>
    </source>
</evidence>
<keyword evidence="3" id="KW-1185">Reference proteome</keyword>
<proteinExistence type="predicted"/>
<reference evidence="2 3" key="1">
    <citation type="journal article" date="2018" name="Sci. Rep.">
        <title>Comparative genomics provides insights into the lifestyle and reveals functional heterogeneity of dark septate endophytic fungi.</title>
        <authorList>
            <person name="Knapp D.G."/>
            <person name="Nemeth J.B."/>
            <person name="Barry K."/>
            <person name="Hainaut M."/>
            <person name="Henrissat B."/>
            <person name="Johnson J."/>
            <person name="Kuo A."/>
            <person name="Lim J.H.P."/>
            <person name="Lipzen A."/>
            <person name="Nolan M."/>
            <person name="Ohm R.A."/>
            <person name="Tamas L."/>
            <person name="Grigoriev I.V."/>
            <person name="Spatafora J.W."/>
            <person name="Nagy L.G."/>
            <person name="Kovacs G.M."/>
        </authorList>
    </citation>
    <scope>NUCLEOTIDE SEQUENCE [LARGE SCALE GENOMIC DNA]</scope>
    <source>
        <strain evidence="2 3">DSE2036</strain>
    </source>
</reference>
<dbReference type="SUPFAM" id="SSF51905">
    <property type="entry name" value="FAD/NAD(P)-binding domain"/>
    <property type="match status" value="1"/>
</dbReference>
<dbReference type="OrthoDB" id="498204at2759"/>
<dbReference type="PANTHER" id="PTHR13847:SF185">
    <property type="entry name" value="FAD DEPENDENT OXIDOREDUCTASE SUPERFAMILY (AFU_ORTHOLOGUE AFUA_3G02360)"/>
    <property type="match status" value="1"/>
</dbReference>
<dbReference type="PANTHER" id="PTHR13847">
    <property type="entry name" value="SARCOSINE DEHYDROGENASE-RELATED"/>
    <property type="match status" value="1"/>
</dbReference>
<dbReference type="GO" id="GO:0042147">
    <property type="term" value="P:retrograde transport, endosome to Golgi"/>
    <property type="evidence" value="ECO:0007669"/>
    <property type="project" value="TreeGrafter"/>
</dbReference>
<feature type="domain" description="FAD dependent oxidoreductase" evidence="1">
    <location>
        <begin position="9"/>
        <end position="397"/>
    </location>
</feature>
<protein>
    <submittedName>
        <fullName evidence="2">FAD dependent oxidoreductase-like protein superfamily</fullName>
    </submittedName>
</protein>
<dbReference type="Proteomes" id="UP000244855">
    <property type="component" value="Unassembled WGS sequence"/>
</dbReference>
<dbReference type="InterPro" id="IPR036188">
    <property type="entry name" value="FAD/NAD-bd_sf"/>
</dbReference>
<dbReference type="Gene3D" id="3.30.9.10">
    <property type="entry name" value="D-Amino Acid Oxidase, subunit A, domain 2"/>
    <property type="match status" value="1"/>
</dbReference>
<sequence>MSATANNTVIIGAGIIGLSTAYYLSDSKTIPPSSIHLVDASKELLHCASGWAGGFLAADWFAPSNASLGALSFKLHKDLSDRYNGRNTWGYCLSTGFSATQPQDCEAAVGGSGEDWLADGTSRVQATDSKRSVRMGPEWLKRTEEGTVEEISAQGTVAQIDPLRFCQWLLDQCLQRGVKIHQPARVISVSKNEDGLFDGVRLSEDGIEKELPCKRLVICSGAWSPKVFSSLFPKSKTRIPVFHLAGHSLLVKNQFYKVEEKDSEVCHAVFATDTLGFSPEWFSRIGGELYLAGLNSTAIPLPDAEESVKVDPKAIEQMKQCAAEMLGAVDGKPMEVKREALCFRPVTASGRPIVCRIPEENLGGLKTQGGGGVFIATGHGAWGISLAPGTGFVLSELIQGRAPSANISALALPSL</sequence>
<evidence type="ECO:0000313" key="2">
    <source>
        <dbReference type="EMBL" id="PVI06210.1"/>
    </source>
</evidence>
<dbReference type="Pfam" id="PF01266">
    <property type="entry name" value="DAO"/>
    <property type="match status" value="1"/>
</dbReference>
<dbReference type="GO" id="GO:0005829">
    <property type="term" value="C:cytosol"/>
    <property type="evidence" value="ECO:0007669"/>
    <property type="project" value="GOC"/>
</dbReference>
<dbReference type="GO" id="GO:0005770">
    <property type="term" value="C:late endosome"/>
    <property type="evidence" value="ECO:0007669"/>
    <property type="project" value="TreeGrafter"/>
</dbReference>
<evidence type="ECO:0000313" key="3">
    <source>
        <dbReference type="Proteomes" id="UP000244855"/>
    </source>
</evidence>
<dbReference type="InterPro" id="IPR006076">
    <property type="entry name" value="FAD-dep_OxRdtase"/>
</dbReference>
<dbReference type="EMBL" id="KZ805310">
    <property type="protein sequence ID" value="PVI06210.1"/>
    <property type="molecule type" value="Genomic_DNA"/>
</dbReference>
<dbReference type="STRING" id="97972.A0A2V1EA40"/>
<organism evidence="2 3">
    <name type="scientific">Periconia macrospinosa</name>
    <dbReference type="NCBI Taxonomy" id="97972"/>
    <lineage>
        <taxon>Eukaryota</taxon>
        <taxon>Fungi</taxon>
        <taxon>Dikarya</taxon>
        <taxon>Ascomycota</taxon>
        <taxon>Pezizomycotina</taxon>
        <taxon>Dothideomycetes</taxon>
        <taxon>Pleosporomycetidae</taxon>
        <taxon>Pleosporales</taxon>
        <taxon>Massarineae</taxon>
        <taxon>Periconiaceae</taxon>
        <taxon>Periconia</taxon>
    </lineage>
</organism>
<name>A0A2V1EA40_9PLEO</name>
<accession>A0A2V1EA40</accession>
<gene>
    <name evidence="2" type="ORF">DM02DRAFT_610164</name>
</gene>